<dbReference type="Pfam" id="PF11876">
    <property type="entry name" value="TsiV"/>
    <property type="match status" value="1"/>
</dbReference>
<dbReference type="EMBL" id="UFYH01000001">
    <property type="protein sequence ID" value="STD15146.1"/>
    <property type="molecule type" value="Genomic_DNA"/>
</dbReference>
<dbReference type="InterPro" id="IPR021815">
    <property type="entry name" value="TsiV"/>
</dbReference>
<dbReference type="Proteomes" id="UP000254849">
    <property type="component" value="Unassembled WGS sequence"/>
</dbReference>
<protein>
    <submittedName>
        <fullName evidence="1">Uncharacterized protein conserved in bacteria</fullName>
    </submittedName>
</protein>
<sequence length="165" mass="18709">MKGASSKTAIKITPYSDGVIIRAGDWPELGWVKVNPYPELYVRVNKILKPIRAPEIDSLGYGSIAGEIRFDRNSTARWLSRFDVDLPPLATMTAAKDLVRISCWTDDIAPYAGQWATIVNGTTDYIQTREGQKMPYFEDKHGNKHRALWHLLKRDDKGSVFIMPE</sequence>
<reference evidence="1 2" key="1">
    <citation type="submission" date="2018-06" db="EMBL/GenBank/DDBJ databases">
        <authorList>
            <consortium name="Pathogen Informatics"/>
            <person name="Doyle S."/>
        </authorList>
    </citation>
    <scope>NUCLEOTIDE SEQUENCE [LARGE SCALE GENOMIC DNA]</scope>
    <source>
        <strain evidence="2">NCTC 9529</strain>
    </source>
</reference>
<evidence type="ECO:0000313" key="2">
    <source>
        <dbReference type="Proteomes" id="UP000254849"/>
    </source>
</evidence>
<proteinExistence type="predicted"/>
<organism evidence="1 2">
    <name type="scientific">Cronobacter universalis NCTC 9529</name>
    <dbReference type="NCBI Taxonomy" id="1074000"/>
    <lineage>
        <taxon>Bacteria</taxon>
        <taxon>Pseudomonadati</taxon>
        <taxon>Pseudomonadota</taxon>
        <taxon>Gammaproteobacteria</taxon>
        <taxon>Enterobacterales</taxon>
        <taxon>Enterobacteriaceae</taxon>
        <taxon>Cronobacter</taxon>
    </lineage>
</organism>
<accession>A0ABY1W5Y8</accession>
<comment type="caution">
    <text evidence="1">The sequence shown here is derived from an EMBL/GenBank/DDBJ whole genome shotgun (WGS) entry which is preliminary data.</text>
</comment>
<gene>
    <name evidence="1" type="ORF">NCTC9529_03421</name>
</gene>
<keyword evidence="2" id="KW-1185">Reference proteome</keyword>
<name>A0ABY1W5Y8_9ENTR</name>
<evidence type="ECO:0000313" key="1">
    <source>
        <dbReference type="EMBL" id="STD15146.1"/>
    </source>
</evidence>